<evidence type="ECO:0000259" key="1">
    <source>
        <dbReference type="PROSITE" id="PS50995"/>
    </source>
</evidence>
<dbReference type="GO" id="GO:0006950">
    <property type="term" value="P:response to stress"/>
    <property type="evidence" value="ECO:0007669"/>
    <property type="project" value="TreeGrafter"/>
</dbReference>
<feature type="domain" description="HTH marR-type" evidence="1">
    <location>
        <begin position="15"/>
        <end position="150"/>
    </location>
</feature>
<dbReference type="PANTHER" id="PTHR33164:SF43">
    <property type="entry name" value="HTH-TYPE TRANSCRIPTIONAL REPRESSOR YETL"/>
    <property type="match status" value="1"/>
</dbReference>
<protein>
    <submittedName>
        <fullName evidence="2">MarR family transcriptional regulator</fullName>
    </submittedName>
</protein>
<evidence type="ECO:0000313" key="3">
    <source>
        <dbReference type="Proteomes" id="UP000886748"/>
    </source>
</evidence>
<dbReference type="PRINTS" id="PR00598">
    <property type="entry name" value="HTHMARR"/>
</dbReference>
<proteinExistence type="predicted"/>
<gene>
    <name evidence="2" type="ORF">IAD26_05105</name>
</gene>
<dbReference type="InterPro" id="IPR036390">
    <property type="entry name" value="WH_DNA-bd_sf"/>
</dbReference>
<sequence length="160" mass="18637">MGNKDFEENFFNCYARSLPYLIEKASVYIRLRGSLLLNELNADITLEQFITLDAISSRSDVCQRDLAKVLLKDRSNVTRILNILEQKGLITREPANKGKRIVKYTRLTPKGRELMDKYADRMKNDLNDFLSQFNQKDLKIMEKMLEEISNKISENANLQI</sequence>
<dbReference type="Gene3D" id="1.10.10.10">
    <property type="entry name" value="Winged helix-like DNA-binding domain superfamily/Winged helix DNA-binding domain"/>
    <property type="match status" value="1"/>
</dbReference>
<dbReference type="EMBL" id="DVOD01000035">
    <property type="protein sequence ID" value="HIU92495.1"/>
    <property type="molecule type" value="Genomic_DNA"/>
</dbReference>
<dbReference type="Pfam" id="PF12802">
    <property type="entry name" value="MarR_2"/>
    <property type="match status" value="1"/>
</dbReference>
<dbReference type="InterPro" id="IPR039422">
    <property type="entry name" value="MarR/SlyA-like"/>
</dbReference>
<dbReference type="InterPro" id="IPR036388">
    <property type="entry name" value="WH-like_DNA-bd_sf"/>
</dbReference>
<dbReference type="SMART" id="SM00347">
    <property type="entry name" value="HTH_MARR"/>
    <property type="match status" value="1"/>
</dbReference>
<reference evidence="2" key="2">
    <citation type="journal article" date="2021" name="PeerJ">
        <title>Extensive microbial diversity within the chicken gut microbiome revealed by metagenomics and culture.</title>
        <authorList>
            <person name="Gilroy R."/>
            <person name="Ravi A."/>
            <person name="Getino M."/>
            <person name="Pursley I."/>
            <person name="Horton D.L."/>
            <person name="Alikhan N.F."/>
            <person name="Baker D."/>
            <person name="Gharbi K."/>
            <person name="Hall N."/>
            <person name="Watson M."/>
            <person name="Adriaenssens E.M."/>
            <person name="Foster-Nyarko E."/>
            <person name="Jarju S."/>
            <person name="Secka A."/>
            <person name="Antonio M."/>
            <person name="Oren A."/>
            <person name="Chaudhuri R.R."/>
            <person name="La Ragione R."/>
            <person name="Hildebrand F."/>
            <person name="Pallen M.J."/>
        </authorList>
    </citation>
    <scope>NUCLEOTIDE SEQUENCE</scope>
    <source>
        <strain evidence="2">CHK154-7741</strain>
    </source>
</reference>
<dbReference type="InterPro" id="IPR000835">
    <property type="entry name" value="HTH_MarR-typ"/>
</dbReference>
<dbReference type="PANTHER" id="PTHR33164">
    <property type="entry name" value="TRANSCRIPTIONAL REGULATOR, MARR FAMILY"/>
    <property type="match status" value="1"/>
</dbReference>
<evidence type="ECO:0000313" key="2">
    <source>
        <dbReference type="EMBL" id="HIU92495.1"/>
    </source>
</evidence>
<dbReference type="SUPFAM" id="SSF46785">
    <property type="entry name" value="Winged helix' DNA-binding domain"/>
    <property type="match status" value="1"/>
</dbReference>
<dbReference type="AlphaFoldDB" id="A0A9D1N0D1"/>
<name>A0A9D1N0D1_9CLOT</name>
<organism evidence="2 3">
    <name type="scientific">Candidatus Limenecus avicola</name>
    <dbReference type="NCBI Taxonomy" id="2840847"/>
    <lineage>
        <taxon>Bacteria</taxon>
        <taxon>Bacillati</taxon>
        <taxon>Bacillota</taxon>
        <taxon>Clostridia</taxon>
        <taxon>Eubacteriales</taxon>
        <taxon>Clostridiaceae</taxon>
        <taxon>Clostridiaceae incertae sedis</taxon>
        <taxon>Candidatus Limenecus</taxon>
    </lineage>
</organism>
<dbReference type="GO" id="GO:0003700">
    <property type="term" value="F:DNA-binding transcription factor activity"/>
    <property type="evidence" value="ECO:0007669"/>
    <property type="project" value="InterPro"/>
</dbReference>
<accession>A0A9D1N0D1</accession>
<reference evidence="2" key="1">
    <citation type="submission" date="2020-10" db="EMBL/GenBank/DDBJ databases">
        <authorList>
            <person name="Gilroy R."/>
        </authorList>
    </citation>
    <scope>NUCLEOTIDE SEQUENCE</scope>
    <source>
        <strain evidence="2">CHK154-7741</strain>
    </source>
</reference>
<dbReference type="Proteomes" id="UP000886748">
    <property type="component" value="Unassembled WGS sequence"/>
</dbReference>
<dbReference type="PROSITE" id="PS50995">
    <property type="entry name" value="HTH_MARR_2"/>
    <property type="match status" value="1"/>
</dbReference>
<comment type="caution">
    <text evidence="2">The sequence shown here is derived from an EMBL/GenBank/DDBJ whole genome shotgun (WGS) entry which is preliminary data.</text>
</comment>